<proteinExistence type="predicted"/>
<dbReference type="EMBL" id="NTRR01000064">
    <property type="protein sequence ID" value="PFE08522.1"/>
    <property type="molecule type" value="Genomic_DNA"/>
</dbReference>
<dbReference type="Proteomes" id="UP000220032">
    <property type="component" value="Unassembled WGS sequence"/>
</dbReference>
<sequence length="48" mass="5668">MNLKLMNSYKLVSFNVLVTMHIRCHTFTKILINLCYLKTHEIKALNCL</sequence>
<evidence type="ECO:0000313" key="1">
    <source>
        <dbReference type="EMBL" id="PFE08522.1"/>
    </source>
</evidence>
<accession>A0A2A8ZUU5</accession>
<evidence type="ECO:0000313" key="4">
    <source>
        <dbReference type="Proteomes" id="UP000225766"/>
    </source>
</evidence>
<protein>
    <submittedName>
        <fullName evidence="1">Uncharacterized protein</fullName>
    </submittedName>
</protein>
<comment type="caution">
    <text evidence="1">The sequence shown here is derived from an EMBL/GenBank/DDBJ whole genome shotgun (WGS) entry which is preliminary data.</text>
</comment>
<dbReference type="EMBL" id="NUMG01000075">
    <property type="protein sequence ID" value="PGT95490.1"/>
    <property type="molecule type" value="Genomic_DNA"/>
</dbReference>
<dbReference type="Proteomes" id="UP000225766">
    <property type="component" value="Unassembled WGS sequence"/>
</dbReference>
<gene>
    <name evidence="1" type="ORF">CN307_28520</name>
    <name evidence="2" type="ORF">COD19_29175</name>
</gene>
<dbReference type="AlphaFoldDB" id="A0A2A8ZUU5"/>
<evidence type="ECO:0000313" key="2">
    <source>
        <dbReference type="EMBL" id="PGT95490.1"/>
    </source>
</evidence>
<evidence type="ECO:0000313" key="3">
    <source>
        <dbReference type="Proteomes" id="UP000220032"/>
    </source>
</evidence>
<name>A0A2A8ZUU5_BACCE</name>
<reference evidence="3 4" key="1">
    <citation type="submission" date="2017-09" db="EMBL/GenBank/DDBJ databases">
        <title>Large-scale bioinformatics analysis of Bacillus genomes uncovers conserved roles of natural products in bacterial physiology.</title>
        <authorList>
            <consortium name="Agbiome Team Llc"/>
            <person name="Bleich R.M."/>
            <person name="Grubbs K.J."/>
            <person name="Santa Maria K.C."/>
            <person name="Allen S.E."/>
            <person name="Farag S."/>
            <person name="Shank E.A."/>
            <person name="Bowers A."/>
        </authorList>
    </citation>
    <scope>NUCLEOTIDE SEQUENCE [LARGE SCALE GENOMIC DNA]</scope>
    <source>
        <strain evidence="1 3">AFS022681</strain>
        <strain evidence="2 4">AFS040105</strain>
    </source>
</reference>
<organism evidence="1 3">
    <name type="scientific">Bacillus cereus</name>
    <dbReference type="NCBI Taxonomy" id="1396"/>
    <lineage>
        <taxon>Bacteria</taxon>
        <taxon>Bacillati</taxon>
        <taxon>Bacillota</taxon>
        <taxon>Bacilli</taxon>
        <taxon>Bacillales</taxon>
        <taxon>Bacillaceae</taxon>
        <taxon>Bacillus</taxon>
        <taxon>Bacillus cereus group</taxon>
    </lineage>
</organism>